<protein>
    <recommendedName>
        <fullName evidence="6">WD40 repeat-like protein</fullName>
    </recommendedName>
</protein>
<dbReference type="InterPro" id="IPR037588">
    <property type="entry name" value="MLST8"/>
</dbReference>
<evidence type="ECO:0000256" key="3">
    <source>
        <dbReference type="SAM" id="MobiDB-lite"/>
    </source>
</evidence>
<evidence type="ECO:0000256" key="1">
    <source>
        <dbReference type="ARBA" id="ARBA00009890"/>
    </source>
</evidence>
<comment type="similarity">
    <text evidence="1">Belongs to the WD repeat LST8 family.</text>
</comment>
<dbReference type="Pfam" id="PF00400">
    <property type="entry name" value="WD40"/>
    <property type="match status" value="2"/>
</dbReference>
<comment type="caution">
    <text evidence="4">The sequence shown here is derived from an EMBL/GenBank/DDBJ whole genome shotgun (WGS) entry which is preliminary data.</text>
</comment>
<dbReference type="InterPro" id="IPR015943">
    <property type="entry name" value="WD40/YVTN_repeat-like_dom_sf"/>
</dbReference>
<dbReference type="InterPro" id="IPR001680">
    <property type="entry name" value="WD40_rpt"/>
</dbReference>
<dbReference type="Gene3D" id="2.130.10.10">
    <property type="entry name" value="YVTN repeat-like/Quinoprotein amine dehydrogenase"/>
    <property type="match status" value="2"/>
</dbReference>
<name>A0ABR3T3U5_9PEZI</name>
<reference evidence="4 5" key="1">
    <citation type="submission" date="2024-02" db="EMBL/GenBank/DDBJ databases">
        <title>De novo assembly and annotation of 12 fungi associated with fruit tree decline syndrome in Ontario, Canada.</title>
        <authorList>
            <person name="Sulman M."/>
            <person name="Ellouze W."/>
            <person name="Ilyukhin E."/>
        </authorList>
    </citation>
    <scope>NUCLEOTIDE SEQUENCE [LARGE SCALE GENOMIC DNA]</scope>
    <source>
        <strain evidence="4 5">M1-105</strain>
    </source>
</reference>
<dbReference type="EMBL" id="JAJVDC020000018">
    <property type="protein sequence ID" value="KAL1633997.1"/>
    <property type="molecule type" value="Genomic_DNA"/>
</dbReference>
<evidence type="ECO:0000313" key="4">
    <source>
        <dbReference type="EMBL" id="KAL1633997.1"/>
    </source>
</evidence>
<organism evidence="4 5">
    <name type="scientific">Neofusicoccum ribis</name>
    <dbReference type="NCBI Taxonomy" id="45134"/>
    <lineage>
        <taxon>Eukaryota</taxon>
        <taxon>Fungi</taxon>
        <taxon>Dikarya</taxon>
        <taxon>Ascomycota</taxon>
        <taxon>Pezizomycotina</taxon>
        <taxon>Dothideomycetes</taxon>
        <taxon>Dothideomycetes incertae sedis</taxon>
        <taxon>Botryosphaeriales</taxon>
        <taxon>Botryosphaeriaceae</taxon>
        <taxon>Neofusicoccum</taxon>
    </lineage>
</organism>
<evidence type="ECO:0008006" key="6">
    <source>
        <dbReference type="Google" id="ProtNLM"/>
    </source>
</evidence>
<dbReference type="Proteomes" id="UP001521116">
    <property type="component" value="Unassembled WGS sequence"/>
</dbReference>
<dbReference type="PANTHER" id="PTHR19842">
    <property type="entry name" value="G BETA-LIKE PROTEIN GBL"/>
    <property type="match status" value="1"/>
</dbReference>
<dbReference type="SUPFAM" id="SSF50978">
    <property type="entry name" value="WD40 repeat-like"/>
    <property type="match status" value="1"/>
</dbReference>
<dbReference type="PANTHER" id="PTHR19842:SF2">
    <property type="entry name" value="WD REPEAT PROTEIN (AFU_ORTHOLOGUE AFUA_5G04300)"/>
    <property type="match status" value="1"/>
</dbReference>
<proteinExistence type="inferred from homology"/>
<feature type="region of interest" description="Disordered" evidence="3">
    <location>
        <begin position="804"/>
        <end position="870"/>
    </location>
</feature>
<dbReference type="InterPro" id="IPR036322">
    <property type="entry name" value="WD40_repeat_dom_sf"/>
</dbReference>
<keyword evidence="5" id="KW-1185">Reference proteome</keyword>
<sequence length="897" mass="100068">MTARTMPSMPEWKPYLSYQERLLLQHGRLEEGDWDPHEFDAWKGTKLHVPFTREELNSLEFAICSKFDIESLKSALEGATEPEILEWAGCIRSLLPTRTKESIEAFLRDAADNRQSQAETLLLQGQKPGAPPSIDSILRNRELGMRTPRRDYSKSKSIIHLQTRFFDSIGPSLSYTGTSGDVNTVAWAPNGLHFAAGSACLVDSDSMQYNRPNNLLFGDLASKTLREIPNHYTHRERPETGVNSSRSMHVTQDPRLFQTVSMVAFSPDSSLLFSAGYDETVRIYNVASGTPDPHCPALRHIGKVDLLSVSMQGLIATGCQRFEKNSIKVINPSYLSFAPENLIDENGNRMKPVMHNFSSKKAAERPENGIFPSALRFDPHSGDYLLAGFTSTLKEESMCGETCLWDLRTELDCPALDMNDVLYCPYDDNFIVAGCTNGKTYVWDIRKHRPEEHLYSLAHGKPLMELGDDDPASRERLDTGIRFCSWGYGRRQLYTGSSDGVLKEWDLYRAPEDVFSKDIVQLNSGIMSGAFSPDYTSLLLGEVNGTINTMEAGKSDRSIKDTEPFDFIGSSEPPIPSEESSQCDDADSGIAAAKHLLETDQMIFRPMGSVPIRQAVQGPEYKGPWDNAEDAQALRKAAVRFQDGFSSLPTVPCELPGCRDAASKLVPEEAGDSGRSADRIPGALRSLGLATREQKKRATTIAPTLKCSRCHARPARPRVGDADSENEGAKPVCERCSFSCLRCGEPALLHNNAKYVYCPQCRGLWRADVLGYRLLHMADWDDNENDTTNTDLDTEALLAMYASPQRKKKANQAASAKENPASPTKARKKERKETTLMGMNQKGWSKPSAKQVKKNRRETALEKDRRRGHDYLVEAEGDDCVKEYYHGLWEDRPASPL</sequence>
<feature type="repeat" description="WD" evidence="2">
    <location>
        <begin position="260"/>
        <end position="289"/>
    </location>
</feature>
<gene>
    <name evidence="4" type="ORF">SLS56_002588</name>
</gene>
<keyword evidence="2" id="KW-0853">WD repeat</keyword>
<evidence type="ECO:0000256" key="2">
    <source>
        <dbReference type="PROSITE-ProRule" id="PRU00221"/>
    </source>
</evidence>
<accession>A0ABR3T3U5</accession>
<feature type="compositionally biased region" description="Basic and acidic residues" evidence="3">
    <location>
        <begin position="857"/>
        <end position="870"/>
    </location>
</feature>
<evidence type="ECO:0000313" key="5">
    <source>
        <dbReference type="Proteomes" id="UP001521116"/>
    </source>
</evidence>
<dbReference type="SMART" id="SM00320">
    <property type="entry name" value="WD40"/>
    <property type="match status" value="4"/>
</dbReference>
<dbReference type="PROSITE" id="PS50082">
    <property type="entry name" value="WD_REPEATS_2"/>
    <property type="match status" value="1"/>
</dbReference>